<dbReference type="InterPro" id="IPR002738">
    <property type="entry name" value="RNase_P_p30"/>
</dbReference>
<comment type="similarity">
    <text evidence="2">Belongs to the eukaryotic/archaeal RNase P protein component 3 family.</text>
</comment>
<dbReference type="eggNOG" id="KOG2363">
    <property type="taxonomic scope" value="Eukaryota"/>
</dbReference>
<comment type="subcellular location">
    <subcellularLocation>
        <location evidence="1">Nucleus</location>
    </subcellularLocation>
</comment>
<dbReference type="GO" id="GO:0005655">
    <property type="term" value="C:nucleolar ribonuclease P complex"/>
    <property type="evidence" value="ECO:0007669"/>
    <property type="project" value="TreeGrafter"/>
</dbReference>
<sequence length="292" mass="32234">MIDLNVAWPGAEGARRYVKDSSKIGWSTIGFNVYFKADKNGVQPLKVETDFNIDNLEEDLDETPVASVDNLMTSVIGTSVCIQDISLGKDFLRRATILLSEGLKPHTLTKFVESKDYDILSVIPTCQKTFQSACEIVNCDVINMDVYCLYSPFKIKRGLVTSALQRGCFFEVSLSGKDICNALKVHQVVGTNHPGDLSMEYRSNFSYLLRYIPLKKLVISSGSASLRNIMDPNLIIGMCNELFTHAIGEPCDVRCCVTKAPEGCILKGAARRTYGTGIVSCNKNDTIGQNFI</sequence>
<dbReference type="PANTHER" id="PTHR13031:SF0">
    <property type="entry name" value="RIBONUCLEASE P PROTEIN SUBUNIT P30"/>
    <property type="match status" value="1"/>
</dbReference>
<dbReference type="AlphaFoldDB" id="L1LE76"/>
<dbReference type="Pfam" id="PF01876">
    <property type="entry name" value="RNase_P_p30"/>
    <property type="match status" value="1"/>
</dbReference>
<dbReference type="KEGG" id="beq:BEWA_034990"/>
<name>L1LE76_THEEQ</name>
<dbReference type="RefSeq" id="XP_004832915.1">
    <property type="nucleotide sequence ID" value="XM_004832858.1"/>
</dbReference>
<keyword evidence="5" id="KW-1185">Reference proteome</keyword>
<protein>
    <submittedName>
        <fullName evidence="4">Uncharacterized protein</fullName>
    </submittedName>
</protein>
<dbReference type="GO" id="GO:0008033">
    <property type="term" value="P:tRNA processing"/>
    <property type="evidence" value="ECO:0007669"/>
    <property type="project" value="UniProtKB-KW"/>
</dbReference>
<evidence type="ECO:0000313" key="4">
    <source>
        <dbReference type="EMBL" id="EKX73463.1"/>
    </source>
</evidence>
<evidence type="ECO:0000256" key="3">
    <source>
        <dbReference type="ARBA" id="ARBA00022694"/>
    </source>
</evidence>
<dbReference type="Gene3D" id="3.20.20.140">
    <property type="entry name" value="Metal-dependent hydrolases"/>
    <property type="match status" value="1"/>
</dbReference>
<dbReference type="VEuPathDB" id="PiroplasmaDB:BEWA_034990"/>
<dbReference type="GO" id="GO:0003723">
    <property type="term" value="F:RNA binding"/>
    <property type="evidence" value="ECO:0007669"/>
    <property type="project" value="TreeGrafter"/>
</dbReference>
<dbReference type="SUPFAM" id="SSF89550">
    <property type="entry name" value="PHP domain-like"/>
    <property type="match status" value="1"/>
</dbReference>
<evidence type="ECO:0000256" key="1">
    <source>
        <dbReference type="ARBA" id="ARBA00004123"/>
    </source>
</evidence>
<dbReference type="STRING" id="1537102.L1LE76"/>
<dbReference type="EMBL" id="ACOU01000002">
    <property type="protein sequence ID" value="EKX73463.1"/>
    <property type="molecule type" value="Genomic_DNA"/>
</dbReference>
<reference evidence="4 5" key="1">
    <citation type="journal article" date="2012" name="BMC Genomics">
        <title>Comparative genomic analysis and phylogenetic position of Theileria equi.</title>
        <authorList>
            <person name="Kappmeyer L.S."/>
            <person name="Thiagarajan M."/>
            <person name="Herndon D.R."/>
            <person name="Ramsay J.D."/>
            <person name="Caler E."/>
            <person name="Djikeng A."/>
            <person name="Gillespie J.J."/>
            <person name="Lau A.O."/>
            <person name="Roalson E.H."/>
            <person name="Silva J.C."/>
            <person name="Silva M.G."/>
            <person name="Suarez C.E."/>
            <person name="Ueti M.W."/>
            <person name="Nene V.M."/>
            <person name="Mealey R.H."/>
            <person name="Knowles D.P."/>
            <person name="Brayton K.A."/>
        </authorList>
    </citation>
    <scope>NUCLEOTIDE SEQUENCE [LARGE SCALE GENOMIC DNA]</scope>
    <source>
        <strain evidence="4 5">WA</strain>
    </source>
</reference>
<dbReference type="Proteomes" id="UP000031512">
    <property type="component" value="Unassembled WGS sequence"/>
</dbReference>
<organism evidence="4 5">
    <name type="scientific">Theileria equi strain WA</name>
    <dbReference type="NCBI Taxonomy" id="1537102"/>
    <lineage>
        <taxon>Eukaryota</taxon>
        <taxon>Sar</taxon>
        <taxon>Alveolata</taxon>
        <taxon>Apicomplexa</taxon>
        <taxon>Aconoidasida</taxon>
        <taxon>Piroplasmida</taxon>
        <taxon>Theileriidae</taxon>
        <taxon>Theileria</taxon>
    </lineage>
</organism>
<dbReference type="PANTHER" id="PTHR13031">
    <property type="entry name" value="RIBONUCLEASE P SUBUNIT P30"/>
    <property type="match status" value="1"/>
</dbReference>
<proteinExistence type="inferred from homology"/>
<evidence type="ECO:0000313" key="5">
    <source>
        <dbReference type="Proteomes" id="UP000031512"/>
    </source>
</evidence>
<dbReference type="InterPro" id="IPR016195">
    <property type="entry name" value="Pol/histidinol_Pase-like"/>
</dbReference>
<dbReference type="GeneID" id="15807857"/>
<dbReference type="OrthoDB" id="17948at2759"/>
<accession>L1LE76</accession>
<gene>
    <name evidence="4" type="ORF">BEWA_034990</name>
</gene>
<evidence type="ECO:0000256" key="2">
    <source>
        <dbReference type="ARBA" id="ARBA00007331"/>
    </source>
</evidence>
<comment type="caution">
    <text evidence="4">The sequence shown here is derived from an EMBL/GenBank/DDBJ whole genome shotgun (WGS) entry which is preliminary data.</text>
</comment>
<keyword evidence="3" id="KW-0819">tRNA processing</keyword>